<feature type="non-terminal residue" evidence="1">
    <location>
        <position position="1"/>
    </location>
</feature>
<dbReference type="KEGG" id="crb:17879243"/>
<keyword evidence="2" id="KW-1185">Reference proteome</keyword>
<evidence type="ECO:0000313" key="2">
    <source>
        <dbReference type="Proteomes" id="UP000029121"/>
    </source>
</evidence>
<protein>
    <submittedName>
        <fullName evidence="1">Uncharacterized protein</fullName>
    </submittedName>
</protein>
<organism evidence="1 2">
    <name type="scientific">Capsella rubella</name>
    <dbReference type="NCBI Taxonomy" id="81985"/>
    <lineage>
        <taxon>Eukaryota</taxon>
        <taxon>Viridiplantae</taxon>
        <taxon>Streptophyta</taxon>
        <taxon>Embryophyta</taxon>
        <taxon>Tracheophyta</taxon>
        <taxon>Spermatophyta</taxon>
        <taxon>Magnoliopsida</taxon>
        <taxon>eudicotyledons</taxon>
        <taxon>Gunneridae</taxon>
        <taxon>Pentapetalae</taxon>
        <taxon>rosids</taxon>
        <taxon>malvids</taxon>
        <taxon>Brassicales</taxon>
        <taxon>Brassicaceae</taxon>
        <taxon>Camelineae</taxon>
        <taxon>Capsella</taxon>
    </lineage>
</organism>
<sequence>FSFSDTEIESLSLPLLLGAGVATAHRRRDLSMTLNLLSPPLSFWILLLVLLLCNSLPNPSSSSSMASLLNNFKTCEERKMRLPASPFLTHPPFAASYMKWGRENTCETSGATTGNSETSLSASLRSFRSGLLTFSFDESTNRTPPALRFPLHMCLYREEVMSLWRLQPTAATPLLRATTNSTKTLAAPVVALFGLGPLSTCLLSGPISSKAFYVISDPSIYSLWPSLKKNGIMILSLRSCDYRFLSIPFTILLISFEILETPALRLSYRFPSKSTSTSLRSLDLDPLTKCFTWVQLDGSSVLTLEPMKTLMKRAQSLKTLADFSPYLQSSRFT</sequence>
<proteinExistence type="predicted"/>
<name>R0GJB5_9BRAS</name>
<dbReference type="Proteomes" id="UP000029121">
    <property type="component" value="Unassembled WGS sequence"/>
</dbReference>
<gene>
    <name evidence="1" type="ORF">CARUB_v10005176mg</name>
</gene>
<reference evidence="2" key="1">
    <citation type="journal article" date="2013" name="Nat. Genet.">
        <title>The Capsella rubella genome and the genomic consequences of rapid mating system evolution.</title>
        <authorList>
            <person name="Slotte T."/>
            <person name="Hazzouri K.M."/>
            <person name="Agren J.A."/>
            <person name="Koenig D."/>
            <person name="Maumus F."/>
            <person name="Guo Y.L."/>
            <person name="Steige K."/>
            <person name="Platts A.E."/>
            <person name="Escobar J.S."/>
            <person name="Newman L.K."/>
            <person name="Wang W."/>
            <person name="Mandakova T."/>
            <person name="Vello E."/>
            <person name="Smith L.M."/>
            <person name="Henz S.R."/>
            <person name="Steffen J."/>
            <person name="Takuno S."/>
            <person name="Brandvain Y."/>
            <person name="Coop G."/>
            <person name="Andolfatto P."/>
            <person name="Hu T.T."/>
            <person name="Blanchette M."/>
            <person name="Clark R.M."/>
            <person name="Quesneville H."/>
            <person name="Nordborg M."/>
            <person name="Gaut B.S."/>
            <person name="Lysak M.A."/>
            <person name="Jenkins J."/>
            <person name="Grimwood J."/>
            <person name="Chapman J."/>
            <person name="Prochnik S."/>
            <person name="Shu S."/>
            <person name="Rokhsar D."/>
            <person name="Schmutz J."/>
            <person name="Weigel D."/>
            <person name="Wright S.I."/>
        </authorList>
    </citation>
    <scope>NUCLEOTIDE SEQUENCE [LARGE SCALE GENOMIC DNA]</scope>
    <source>
        <strain evidence="2">cv. Monte Gargano</strain>
    </source>
</reference>
<evidence type="ECO:0000313" key="1">
    <source>
        <dbReference type="EMBL" id="EOA16949.1"/>
    </source>
</evidence>
<accession>R0GJB5</accession>
<dbReference type="EMBL" id="KB870811">
    <property type="protein sequence ID" value="EOA16949.1"/>
    <property type="molecule type" value="Genomic_DNA"/>
</dbReference>
<dbReference type="AlphaFoldDB" id="R0GJB5"/>